<accession>A0A7Y7W8Y9</accession>
<sequence>MVMPLNALLTALDMLIAQLQKSRNESAPFFIDKAAELRAAGDIREALERLSTCRAMAQYGNFSYIEESQLEVVVDAAAACLAALPKP</sequence>
<proteinExistence type="predicted"/>
<dbReference type="EMBL" id="JACAPU010000001">
    <property type="protein sequence ID" value="NWB44965.1"/>
    <property type="molecule type" value="Genomic_DNA"/>
</dbReference>
<evidence type="ECO:0000313" key="1">
    <source>
        <dbReference type="EMBL" id="NWB44965.1"/>
    </source>
</evidence>
<organism evidence="1 2">
    <name type="scientific">Pseudomonas gingeri</name>
    <dbReference type="NCBI Taxonomy" id="117681"/>
    <lineage>
        <taxon>Bacteria</taxon>
        <taxon>Pseudomonadati</taxon>
        <taxon>Pseudomonadota</taxon>
        <taxon>Gammaproteobacteria</taxon>
        <taxon>Pseudomonadales</taxon>
        <taxon>Pseudomonadaceae</taxon>
        <taxon>Pseudomonas</taxon>
    </lineage>
</organism>
<reference evidence="1 2" key="1">
    <citation type="submission" date="2020-04" db="EMBL/GenBank/DDBJ databases">
        <title>Molecular characterization of pseudomonads from Agaricus bisporus reveal novel blotch 2 pathogens in Western Europe.</title>
        <authorList>
            <person name="Taparia T."/>
            <person name="Krijger M."/>
            <person name="Haynes E."/>
            <person name="Elpinstone J.G."/>
            <person name="Noble R."/>
            <person name="Van Der Wolf J."/>
        </authorList>
    </citation>
    <scope>NUCLEOTIDE SEQUENCE [LARGE SCALE GENOMIC DNA]</scope>
    <source>
        <strain evidence="1 2">F1001</strain>
    </source>
</reference>
<comment type="caution">
    <text evidence="1">The sequence shown here is derived from an EMBL/GenBank/DDBJ whole genome shotgun (WGS) entry which is preliminary data.</text>
</comment>
<dbReference type="AlphaFoldDB" id="A0A7Y7W8Y9"/>
<evidence type="ECO:0000313" key="2">
    <source>
        <dbReference type="Proteomes" id="UP000582981"/>
    </source>
</evidence>
<gene>
    <name evidence="1" type="ORF">HX829_00530</name>
</gene>
<dbReference type="Proteomes" id="UP000582981">
    <property type="component" value="Unassembled WGS sequence"/>
</dbReference>
<protein>
    <submittedName>
        <fullName evidence="1">Uncharacterized protein</fullName>
    </submittedName>
</protein>
<name>A0A7Y7W8Y9_9PSED</name>